<dbReference type="RefSeq" id="WP_333490289.1">
    <property type="nucleotide sequence ID" value="NZ_BAAASX010000001.1"/>
</dbReference>
<dbReference type="InterPro" id="IPR011037">
    <property type="entry name" value="Pyrv_Knase-like_insert_dom_sf"/>
</dbReference>
<evidence type="ECO:0000313" key="3">
    <source>
        <dbReference type="Proteomes" id="UP001501584"/>
    </source>
</evidence>
<dbReference type="InterPro" id="IPR005303">
    <property type="entry name" value="MOCOS_middle"/>
</dbReference>
<dbReference type="Pfam" id="PF03473">
    <property type="entry name" value="MOSC"/>
    <property type="match status" value="1"/>
</dbReference>
<dbReference type="EMBL" id="BAAASX010000001">
    <property type="protein sequence ID" value="GAA2318697.1"/>
    <property type="molecule type" value="Genomic_DNA"/>
</dbReference>
<dbReference type="PROSITE" id="PS51340">
    <property type="entry name" value="MOSC"/>
    <property type="match status" value="1"/>
</dbReference>
<dbReference type="SUPFAM" id="SSF50800">
    <property type="entry name" value="PK beta-barrel domain-like"/>
    <property type="match status" value="1"/>
</dbReference>
<protein>
    <submittedName>
        <fullName evidence="2">MOSC domain-containing protein</fullName>
    </submittedName>
</protein>
<feature type="domain" description="MOSC" evidence="1">
    <location>
        <begin position="99"/>
        <end position="240"/>
    </location>
</feature>
<evidence type="ECO:0000259" key="1">
    <source>
        <dbReference type="PROSITE" id="PS51340"/>
    </source>
</evidence>
<comment type="caution">
    <text evidence="2">The sequence shown here is derived from an EMBL/GenBank/DDBJ whole genome shotgun (WGS) entry which is preliminary data.</text>
</comment>
<keyword evidence="3" id="KW-1185">Reference proteome</keyword>
<evidence type="ECO:0000313" key="2">
    <source>
        <dbReference type="EMBL" id="GAA2318697.1"/>
    </source>
</evidence>
<name>A0ABN3F6K3_9ACTN</name>
<sequence length="240" mass="26530">MGTLVSMFAGDVKELWRYPVKGLRGESLRSAVVDFDGLAGDRLFGLFEPGSDKAVWGGSHPKMMGWEAAWPAQCGCADAVSGEPVLYEPGGAAWGADEAELPARLAETIDAEKGVEIRKVKRDYGRILVIFEASVRRLSEQMGREIEAARFRPNVVVDADLAPYAEYELERGMSIRLGDNEFTLQKPCERCVLPSWDPTGENVRDKELHKFIINELDNHFGIYLRVNDPVTIKVGDGISG</sequence>
<organism evidence="2 3">
    <name type="scientific">Glycomyces rutgersensis</name>
    <dbReference type="NCBI Taxonomy" id="58115"/>
    <lineage>
        <taxon>Bacteria</taxon>
        <taxon>Bacillati</taxon>
        <taxon>Actinomycetota</taxon>
        <taxon>Actinomycetes</taxon>
        <taxon>Glycomycetales</taxon>
        <taxon>Glycomycetaceae</taxon>
        <taxon>Glycomyces</taxon>
    </lineage>
</organism>
<dbReference type="Proteomes" id="UP001501584">
    <property type="component" value="Unassembled WGS sequence"/>
</dbReference>
<accession>A0ABN3F6K3</accession>
<proteinExistence type="predicted"/>
<dbReference type="Pfam" id="PF03476">
    <property type="entry name" value="MOSC_N"/>
    <property type="match status" value="1"/>
</dbReference>
<dbReference type="InterPro" id="IPR005302">
    <property type="entry name" value="MoCF_Sase_C"/>
</dbReference>
<gene>
    <name evidence="2" type="ORF">GCM10010403_04630</name>
</gene>
<reference evidence="2 3" key="1">
    <citation type="journal article" date="2019" name="Int. J. Syst. Evol. Microbiol.">
        <title>The Global Catalogue of Microorganisms (GCM) 10K type strain sequencing project: providing services to taxonomists for standard genome sequencing and annotation.</title>
        <authorList>
            <consortium name="The Broad Institute Genomics Platform"/>
            <consortium name="The Broad Institute Genome Sequencing Center for Infectious Disease"/>
            <person name="Wu L."/>
            <person name="Ma J."/>
        </authorList>
    </citation>
    <scope>NUCLEOTIDE SEQUENCE [LARGE SCALE GENOMIC DNA]</scope>
    <source>
        <strain evidence="2 3">JCM 6238</strain>
    </source>
</reference>